<name>A0A1E3PC46_WICAA</name>
<proteinExistence type="predicted"/>
<reference evidence="1 2" key="1">
    <citation type="journal article" date="2016" name="Proc. Natl. Acad. Sci. U.S.A.">
        <title>Comparative genomics of biotechnologically important yeasts.</title>
        <authorList>
            <person name="Riley R."/>
            <person name="Haridas S."/>
            <person name="Wolfe K.H."/>
            <person name="Lopes M.R."/>
            <person name="Hittinger C.T."/>
            <person name="Goeker M."/>
            <person name="Salamov A.A."/>
            <person name="Wisecaver J.H."/>
            <person name="Long T.M."/>
            <person name="Calvey C.H."/>
            <person name="Aerts A.L."/>
            <person name="Barry K.W."/>
            <person name="Choi C."/>
            <person name="Clum A."/>
            <person name="Coughlan A.Y."/>
            <person name="Deshpande S."/>
            <person name="Douglass A.P."/>
            <person name="Hanson S.J."/>
            <person name="Klenk H.-P."/>
            <person name="LaButti K.M."/>
            <person name="Lapidus A."/>
            <person name="Lindquist E.A."/>
            <person name="Lipzen A.M."/>
            <person name="Meier-Kolthoff J.P."/>
            <person name="Ohm R.A."/>
            <person name="Otillar R.P."/>
            <person name="Pangilinan J.L."/>
            <person name="Peng Y."/>
            <person name="Rokas A."/>
            <person name="Rosa C.A."/>
            <person name="Scheuner C."/>
            <person name="Sibirny A.A."/>
            <person name="Slot J.C."/>
            <person name="Stielow J.B."/>
            <person name="Sun H."/>
            <person name="Kurtzman C.P."/>
            <person name="Blackwell M."/>
            <person name="Grigoriev I.V."/>
            <person name="Jeffries T.W."/>
        </authorList>
    </citation>
    <scope>NUCLEOTIDE SEQUENCE [LARGE SCALE GENOMIC DNA]</scope>
    <source>
        <strain evidence="2">ATCC 58044 / CBS 1984 / NCYC 433 / NRRL Y-366-8</strain>
    </source>
</reference>
<dbReference type="EMBL" id="KV454208">
    <property type="protein sequence ID" value="ODQ62986.1"/>
    <property type="molecule type" value="Genomic_DNA"/>
</dbReference>
<dbReference type="RefSeq" id="XP_019042193.1">
    <property type="nucleotide sequence ID" value="XM_019184507.1"/>
</dbReference>
<protein>
    <submittedName>
        <fullName evidence="1">Uncharacterized protein</fullName>
    </submittedName>
</protein>
<gene>
    <name evidence="1" type="ORF">WICANDRAFT_77144</name>
</gene>
<evidence type="ECO:0000313" key="1">
    <source>
        <dbReference type="EMBL" id="ODQ62986.1"/>
    </source>
</evidence>
<evidence type="ECO:0000313" key="2">
    <source>
        <dbReference type="Proteomes" id="UP000094112"/>
    </source>
</evidence>
<dbReference type="GeneID" id="30201753"/>
<dbReference type="Proteomes" id="UP000094112">
    <property type="component" value="Unassembled WGS sequence"/>
</dbReference>
<accession>A0A1E3PC46</accession>
<dbReference type="AlphaFoldDB" id="A0A1E3PC46"/>
<keyword evidence="2" id="KW-1185">Reference proteome</keyword>
<organism evidence="1 2">
    <name type="scientific">Wickerhamomyces anomalus (strain ATCC 58044 / CBS 1984 / NCYC 433 / NRRL Y-366-8)</name>
    <name type="common">Yeast</name>
    <name type="synonym">Hansenula anomala</name>
    <dbReference type="NCBI Taxonomy" id="683960"/>
    <lineage>
        <taxon>Eukaryota</taxon>
        <taxon>Fungi</taxon>
        <taxon>Dikarya</taxon>
        <taxon>Ascomycota</taxon>
        <taxon>Saccharomycotina</taxon>
        <taxon>Saccharomycetes</taxon>
        <taxon>Phaffomycetales</taxon>
        <taxon>Wickerhamomycetaceae</taxon>
        <taxon>Wickerhamomyces</taxon>
    </lineage>
</organism>
<sequence>MLAAAYSTIKYQSSLKSRYFMRLRLLESSASWSGSNVSRSISTTHGFDYTKILQKEPPELDYLDYGLKRDCTQGDYQTFCEKFLMESEPTKEAFLKVFFSTPTVYNPEFLQKSQSGSILTEDRILKDEQQIINTLPFKALSDLSFKEYQIRMEEIQQSEMSSLIDQEYKNFKELFLQSPNGAGYTKGQMLTTLIDTSAFKNYREVNTEEDVARQFQSKLLTPIENVFELSGHSDVSINYLCQIPLRDPRRTRNIKRADFENQLKKKLIIGEIKHHFDSLESELQGTKELSKKTLESITQCVRYCALSHCEYGFLTSLTETLLIQIDYDKCNYMGTDDDNIIQIRYYYLKNMDEKVTMKALMMSILMKQLKNTKSDNSQELQAYNQKKSENFLNFLLKSDRQFESDFQDMKNELALKMKPIGETFTLYVDHKSIKSSTEDQVLTFKIRKSDLIGDATADKAEETIVRIFDPMTMKSPYDEVKDNIDFSRNCYLSVLESLEYLDGSNVNKPVVVKKGFIIIRDRLNNNVLASGQFIAYALSKQTQQSSDVYSKQTLADLAKEQMKKLHSRGFNVSKNEIDLDPNQVILDEKNRVCLLEPLRSPFFQPISQEDQRNEQRMLDEAIAKRD</sequence>